<dbReference type="InParanoid" id="A0A194WU74"/>
<dbReference type="PROSITE" id="PS51186">
    <property type="entry name" value="GNAT"/>
    <property type="match status" value="1"/>
</dbReference>
<dbReference type="GO" id="GO:0016747">
    <property type="term" value="F:acyltransferase activity, transferring groups other than amino-acyl groups"/>
    <property type="evidence" value="ECO:0007669"/>
    <property type="project" value="InterPro"/>
</dbReference>
<dbReference type="RefSeq" id="XP_018065866.1">
    <property type="nucleotide sequence ID" value="XM_018205996.1"/>
</dbReference>
<reference evidence="2 3" key="1">
    <citation type="submission" date="2015-10" db="EMBL/GenBank/DDBJ databases">
        <title>Full genome of DAOMC 229536 Phialocephala scopiformis, a fungal endophyte of spruce producing the potent anti-insectan compound rugulosin.</title>
        <authorList>
            <consortium name="DOE Joint Genome Institute"/>
            <person name="Walker A.K."/>
            <person name="Frasz S.L."/>
            <person name="Seifert K.A."/>
            <person name="Miller J.D."/>
            <person name="Mondo S.J."/>
            <person name="Labutti K."/>
            <person name="Lipzen A."/>
            <person name="Dockter R."/>
            <person name="Kennedy M."/>
            <person name="Grigoriev I.V."/>
            <person name="Spatafora J.W."/>
        </authorList>
    </citation>
    <scope>NUCLEOTIDE SEQUENCE [LARGE SCALE GENOMIC DNA]</scope>
    <source>
        <strain evidence="2 3">CBS 120377</strain>
    </source>
</reference>
<dbReference type="Proteomes" id="UP000070700">
    <property type="component" value="Unassembled WGS sequence"/>
</dbReference>
<dbReference type="SUPFAM" id="SSF55729">
    <property type="entry name" value="Acyl-CoA N-acyltransferases (Nat)"/>
    <property type="match status" value="1"/>
</dbReference>
<dbReference type="PANTHER" id="PTHR42791">
    <property type="entry name" value="GNAT FAMILY ACETYLTRANSFERASE"/>
    <property type="match status" value="1"/>
</dbReference>
<dbReference type="CDD" id="cd04301">
    <property type="entry name" value="NAT_SF"/>
    <property type="match status" value="1"/>
</dbReference>
<dbReference type="Gene3D" id="3.40.630.30">
    <property type="match status" value="1"/>
</dbReference>
<dbReference type="KEGG" id="psco:LY89DRAFT_226729"/>
<organism evidence="2 3">
    <name type="scientific">Mollisia scopiformis</name>
    <name type="common">Conifer needle endophyte fungus</name>
    <name type="synonym">Phialocephala scopiformis</name>
    <dbReference type="NCBI Taxonomy" id="149040"/>
    <lineage>
        <taxon>Eukaryota</taxon>
        <taxon>Fungi</taxon>
        <taxon>Dikarya</taxon>
        <taxon>Ascomycota</taxon>
        <taxon>Pezizomycotina</taxon>
        <taxon>Leotiomycetes</taxon>
        <taxon>Helotiales</taxon>
        <taxon>Mollisiaceae</taxon>
        <taxon>Mollisia</taxon>
    </lineage>
</organism>
<keyword evidence="3" id="KW-1185">Reference proteome</keyword>
<evidence type="ECO:0000259" key="1">
    <source>
        <dbReference type="PROSITE" id="PS51186"/>
    </source>
</evidence>
<dbReference type="OrthoDB" id="2115692at2759"/>
<protein>
    <recommendedName>
        <fullName evidence="1">N-acetyltransferase domain-containing protein</fullName>
    </recommendedName>
</protein>
<evidence type="ECO:0000313" key="3">
    <source>
        <dbReference type="Proteomes" id="UP000070700"/>
    </source>
</evidence>
<dbReference type="AlphaFoldDB" id="A0A194WU74"/>
<evidence type="ECO:0000313" key="2">
    <source>
        <dbReference type="EMBL" id="KUJ11511.1"/>
    </source>
</evidence>
<sequence length="245" mass="28072">MAVIVKEVTTEAEFGAVVDCLWESYNDPYTPFMNILFPVFAATEEGYAASVAESKTRLWSIHTGDPSSHWIYVTDDSGKVLSGGHWNFHEVSPYINGVPKLEAVWHPAGEGRAFASHILNEVYGFRGKRMWRPHAQLDMMFTYPEQRRKGYGSLLMKWGMDIAEKMGVEVLVEASDQGVHLYKKFGFRTIEKLAIDTLTDNPSNTWRRFESDLRGLTFWWMWKPHGGIYEAGKTELPWVTKPKTQ</sequence>
<dbReference type="PANTHER" id="PTHR42791:SF5">
    <property type="entry name" value="HYPOTHETICAL ACETYLTRANSFERASE (EUROFUNG)"/>
    <property type="match status" value="1"/>
</dbReference>
<dbReference type="InterPro" id="IPR016181">
    <property type="entry name" value="Acyl_CoA_acyltransferase"/>
</dbReference>
<dbReference type="InterPro" id="IPR052523">
    <property type="entry name" value="Trichothecene_AcTrans"/>
</dbReference>
<dbReference type="GeneID" id="28815722"/>
<proteinExistence type="predicted"/>
<dbReference type="InterPro" id="IPR000182">
    <property type="entry name" value="GNAT_dom"/>
</dbReference>
<dbReference type="EMBL" id="KQ947426">
    <property type="protein sequence ID" value="KUJ11511.1"/>
    <property type="molecule type" value="Genomic_DNA"/>
</dbReference>
<accession>A0A194WU74</accession>
<feature type="domain" description="N-acetyltransferase" evidence="1">
    <location>
        <begin position="71"/>
        <end position="226"/>
    </location>
</feature>
<dbReference type="Pfam" id="PF00583">
    <property type="entry name" value="Acetyltransf_1"/>
    <property type="match status" value="1"/>
</dbReference>
<name>A0A194WU74_MOLSC</name>
<gene>
    <name evidence="2" type="ORF">LY89DRAFT_226729</name>
</gene>